<dbReference type="PROSITE" id="PS51186">
    <property type="entry name" value="GNAT"/>
    <property type="match status" value="1"/>
</dbReference>
<comment type="caution">
    <text evidence="4">The sequence shown here is derived from an EMBL/GenBank/DDBJ whole genome shotgun (WGS) entry which is preliminary data.</text>
</comment>
<dbReference type="Proteomes" id="UP000028006">
    <property type="component" value="Unassembled WGS sequence"/>
</dbReference>
<keyword evidence="2" id="KW-0012">Acyltransferase</keyword>
<dbReference type="CDD" id="cd04301">
    <property type="entry name" value="NAT_SF"/>
    <property type="match status" value="1"/>
</dbReference>
<dbReference type="PANTHER" id="PTHR10545:SF29">
    <property type="entry name" value="GH14572P-RELATED"/>
    <property type="match status" value="1"/>
</dbReference>
<organism evidence="4 5">
    <name type="scientific">Endozoicomonas montiporae</name>
    <dbReference type="NCBI Taxonomy" id="1027273"/>
    <lineage>
        <taxon>Bacteria</taxon>
        <taxon>Pseudomonadati</taxon>
        <taxon>Pseudomonadota</taxon>
        <taxon>Gammaproteobacteria</taxon>
        <taxon>Oceanospirillales</taxon>
        <taxon>Endozoicomonadaceae</taxon>
        <taxon>Endozoicomonas</taxon>
    </lineage>
</organism>
<accession>A0A081N715</accession>
<gene>
    <name evidence="4" type="ORF">GZ77_07395</name>
</gene>
<evidence type="ECO:0000256" key="1">
    <source>
        <dbReference type="ARBA" id="ARBA00022679"/>
    </source>
</evidence>
<dbReference type="AlphaFoldDB" id="A0A081N715"/>
<evidence type="ECO:0000313" key="5">
    <source>
        <dbReference type="Proteomes" id="UP000028006"/>
    </source>
</evidence>
<proteinExistence type="predicted"/>
<sequence length="160" mass="17838">MSIQVVTVDYANNKQAEDLIHLLNHYAEDPIGGNQSLSQYTKDNLVSALATIPHAFSLLCYVDDQPAGFANCFEAFSTFKCKPLINIHDLAVSPEFRGRKIATMLLETIEHIAQEKGCCKVTLEVLEGNEPARKAYLKAGFSPYILNEQNGSAQFWEKEL</sequence>
<keyword evidence="1 4" id="KW-0808">Transferase</keyword>
<evidence type="ECO:0000313" key="4">
    <source>
        <dbReference type="EMBL" id="KEQ14238.1"/>
    </source>
</evidence>
<dbReference type="eggNOG" id="COG0456">
    <property type="taxonomic scope" value="Bacteria"/>
</dbReference>
<dbReference type="EMBL" id="JOKG01000002">
    <property type="protein sequence ID" value="KEQ14238.1"/>
    <property type="molecule type" value="Genomic_DNA"/>
</dbReference>
<dbReference type="Gene3D" id="3.40.630.30">
    <property type="match status" value="1"/>
</dbReference>
<name>A0A081N715_9GAMM</name>
<feature type="domain" description="N-acetyltransferase" evidence="3">
    <location>
        <begin position="6"/>
        <end position="160"/>
    </location>
</feature>
<protein>
    <submittedName>
        <fullName evidence="4">GNAT family acetyltransferase</fullName>
    </submittedName>
</protein>
<dbReference type="SUPFAM" id="SSF55729">
    <property type="entry name" value="Acyl-CoA N-acyltransferases (Nat)"/>
    <property type="match status" value="1"/>
</dbReference>
<dbReference type="RefSeq" id="WP_034874027.1">
    <property type="nucleotide sequence ID" value="NZ_JOKG01000002.1"/>
</dbReference>
<evidence type="ECO:0000259" key="3">
    <source>
        <dbReference type="PROSITE" id="PS51186"/>
    </source>
</evidence>
<dbReference type="PANTHER" id="PTHR10545">
    <property type="entry name" value="DIAMINE N-ACETYLTRANSFERASE"/>
    <property type="match status" value="1"/>
</dbReference>
<reference evidence="4 5" key="1">
    <citation type="submission" date="2014-06" db="EMBL/GenBank/DDBJ databases">
        <title>Whole Genome Sequences of Three Symbiotic Endozoicomonas Bacteria.</title>
        <authorList>
            <person name="Neave M.J."/>
            <person name="Apprill A."/>
            <person name="Voolstra C.R."/>
        </authorList>
    </citation>
    <scope>NUCLEOTIDE SEQUENCE [LARGE SCALE GENOMIC DNA]</scope>
    <source>
        <strain evidence="4 5">LMG 24815</strain>
    </source>
</reference>
<dbReference type="InterPro" id="IPR051016">
    <property type="entry name" value="Diverse_Substrate_AcTransf"/>
</dbReference>
<keyword evidence="5" id="KW-1185">Reference proteome</keyword>
<dbReference type="GO" id="GO:0008080">
    <property type="term" value="F:N-acetyltransferase activity"/>
    <property type="evidence" value="ECO:0007669"/>
    <property type="project" value="UniProtKB-ARBA"/>
</dbReference>
<evidence type="ECO:0000256" key="2">
    <source>
        <dbReference type="ARBA" id="ARBA00023315"/>
    </source>
</evidence>
<dbReference type="Pfam" id="PF00583">
    <property type="entry name" value="Acetyltransf_1"/>
    <property type="match status" value="1"/>
</dbReference>
<dbReference type="InterPro" id="IPR016181">
    <property type="entry name" value="Acyl_CoA_acyltransferase"/>
</dbReference>
<dbReference type="InterPro" id="IPR000182">
    <property type="entry name" value="GNAT_dom"/>
</dbReference>